<keyword evidence="17" id="KW-0458">Lysosome</keyword>
<keyword evidence="11" id="KW-0256">Endoplasmic reticulum</keyword>
<evidence type="ECO:0000256" key="14">
    <source>
        <dbReference type="ARBA" id="ARBA00023049"/>
    </source>
</evidence>
<evidence type="ECO:0000256" key="11">
    <source>
        <dbReference type="ARBA" id="ARBA00022824"/>
    </source>
</evidence>
<evidence type="ECO:0000256" key="13">
    <source>
        <dbReference type="ARBA" id="ARBA00023034"/>
    </source>
</evidence>
<evidence type="ECO:0000259" key="20">
    <source>
        <dbReference type="Pfam" id="PF04389"/>
    </source>
</evidence>
<evidence type="ECO:0000256" key="18">
    <source>
        <dbReference type="ARBA" id="ARBA00025833"/>
    </source>
</evidence>
<proteinExistence type="inferred from homology"/>
<dbReference type="GO" id="GO:0004180">
    <property type="term" value="F:carboxypeptidase activity"/>
    <property type="evidence" value="ECO:0007669"/>
    <property type="project" value="UniProtKB-KW"/>
</dbReference>
<dbReference type="GO" id="GO:0005794">
    <property type="term" value="C:Golgi apparatus"/>
    <property type="evidence" value="ECO:0007669"/>
    <property type="project" value="UniProtKB-SubCell"/>
</dbReference>
<dbReference type="Proteomes" id="UP000070444">
    <property type="component" value="Unassembled WGS sequence"/>
</dbReference>
<evidence type="ECO:0000256" key="7">
    <source>
        <dbReference type="ARBA" id="ARBA00022670"/>
    </source>
</evidence>
<keyword evidence="12 19" id="KW-0862">Zinc</keyword>
<evidence type="ECO:0000256" key="6">
    <source>
        <dbReference type="ARBA" id="ARBA00022645"/>
    </source>
</evidence>
<protein>
    <recommendedName>
        <fullName evidence="19">Peptide hydrolase</fullName>
        <ecNumber evidence="19">3.4.-.-</ecNumber>
    </recommendedName>
</protein>
<keyword evidence="14" id="KW-0482">Metalloprotease</keyword>
<name>A0A137NU37_CONC2</name>
<dbReference type="InterPro" id="IPR007484">
    <property type="entry name" value="Peptidase_M28"/>
</dbReference>
<evidence type="ECO:0000256" key="2">
    <source>
        <dbReference type="ARBA" id="ARBA00004371"/>
    </source>
</evidence>
<comment type="subunit">
    <text evidence="18">Homodimer. The monomeric form is inactive while the homodimer is active.</text>
</comment>
<keyword evidence="8 19" id="KW-0479">Metal-binding</keyword>
<keyword evidence="7 19" id="KW-0645">Protease</keyword>
<dbReference type="AlphaFoldDB" id="A0A137NU37"/>
<keyword evidence="10 19" id="KW-0378">Hydrolase</keyword>
<evidence type="ECO:0000256" key="8">
    <source>
        <dbReference type="ARBA" id="ARBA00022723"/>
    </source>
</evidence>
<dbReference type="GO" id="GO:0005783">
    <property type="term" value="C:endoplasmic reticulum"/>
    <property type="evidence" value="ECO:0007669"/>
    <property type="project" value="UniProtKB-SubCell"/>
</dbReference>
<accession>A0A137NU37</accession>
<dbReference type="Gene3D" id="3.50.30.30">
    <property type="match status" value="1"/>
</dbReference>
<dbReference type="Pfam" id="PF04389">
    <property type="entry name" value="Peptidase_M28"/>
    <property type="match status" value="1"/>
</dbReference>
<organism evidence="21 22">
    <name type="scientific">Conidiobolus coronatus (strain ATCC 28846 / CBS 209.66 / NRRL 28638)</name>
    <name type="common">Delacroixia coronata</name>
    <dbReference type="NCBI Taxonomy" id="796925"/>
    <lineage>
        <taxon>Eukaryota</taxon>
        <taxon>Fungi</taxon>
        <taxon>Fungi incertae sedis</taxon>
        <taxon>Zoopagomycota</taxon>
        <taxon>Entomophthoromycotina</taxon>
        <taxon>Entomophthoromycetes</taxon>
        <taxon>Entomophthorales</taxon>
        <taxon>Ancylistaceae</taxon>
        <taxon>Conidiobolus</taxon>
    </lineage>
</organism>
<dbReference type="OrthoDB" id="10013407at2759"/>
<evidence type="ECO:0000256" key="5">
    <source>
        <dbReference type="ARBA" id="ARBA00022525"/>
    </source>
</evidence>
<reference evidence="21 22" key="1">
    <citation type="journal article" date="2015" name="Genome Biol. Evol.">
        <title>Phylogenomic analyses indicate that early fungi evolved digesting cell walls of algal ancestors of land plants.</title>
        <authorList>
            <person name="Chang Y."/>
            <person name="Wang S."/>
            <person name="Sekimoto S."/>
            <person name="Aerts A.L."/>
            <person name="Choi C."/>
            <person name="Clum A."/>
            <person name="LaButti K.M."/>
            <person name="Lindquist E.A."/>
            <person name="Yee Ngan C."/>
            <person name="Ohm R.A."/>
            <person name="Salamov A.A."/>
            <person name="Grigoriev I.V."/>
            <person name="Spatafora J.W."/>
            <person name="Berbee M.L."/>
        </authorList>
    </citation>
    <scope>NUCLEOTIDE SEQUENCE [LARGE SCALE GENOMIC DNA]</scope>
    <source>
        <strain evidence="21 22">NRRL 28638</strain>
    </source>
</reference>
<keyword evidence="6" id="KW-0121">Carboxypeptidase</keyword>
<dbReference type="GO" id="GO:0046872">
    <property type="term" value="F:metal ion binding"/>
    <property type="evidence" value="ECO:0007669"/>
    <property type="project" value="UniProtKB-KW"/>
</dbReference>
<evidence type="ECO:0000256" key="9">
    <source>
        <dbReference type="ARBA" id="ARBA00022729"/>
    </source>
</evidence>
<feature type="chain" id="PRO_5007230177" description="Peptide hydrolase" evidence="19">
    <location>
        <begin position="19"/>
        <end position="500"/>
    </location>
</feature>
<dbReference type="GO" id="GO:0043171">
    <property type="term" value="P:peptide catabolic process"/>
    <property type="evidence" value="ECO:0007669"/>
    <property type="project" value="TreeGrafter"/>
</dbReference>
<dbReference type="PANTHER" id="PTHR12053:SF3">
    <property type="entry name" value="CARBOXYPEPTIDASE Q"/>
    <property type="match status" value="1"/>
</dbReference>
<keyword evidence="22" id="KW-1185">Reference proteome</keyword>
<feature type="signal peptide" evidence="19">
    <location>
        <begin position="1"/>
        <end position="18"/>
    </location>
</feature>
<evidence type="ECO:0000256" key="4">
    <source>
        <dbReference type="ARBA" id="ARBA00004613"/>
    </source>
</evidence>
<comment type="similarity">
    <text evidence="19">Belongs to the peptidase M28 family.</text>
</comment>
<dbReference type="EC" id="3.4.-.-" evidence="19"/>
<dbReference type="GO" id="GO:0005615">
    <property type="term" value="C:extracellular space"/>
    <property type="evidence" value="ECO:0007669"/>
    <property type="project" value="TreeGrafter"/>
</dbReference>
<comment type="subcellular location">
    <subcellularLocation>
        <location evidence="1">Endoplasmic reticulum</location>
    </subcellularLocation>
    <subcellularLocation>
        <location evidence="3">Golgi apparatus</location>
    </subcellularLocation>
    <subcellularLocation>
        <location evidence="2">Lysosome</location>
    </subcellularLocation>
    <subcellularLocation>
        <location evidence="4">Secreted</location>
    </subcellularLocation>
</comment>
<feature type="domain" description="Peptidase M28" evidence="20">
    <location>
        <begin position="267"/>
        <end position="474"/>
    </location>
</feature>
<evidence type="ECO:0000313" key="21">
    <source>
        <dbReference type="EMBL" id="KXN66259.1"/>
    </source>
</evidence>
<dbReference type="GO" id="GO:0006508">
    <property type="term" value="P:proteolysis"/>
    <property type="evidence" value="ECO:0007669"/>
    <property type="project" value="UniProtKB-KW"/>
</dbReference>
<dbReference type="STRING" id="796925.A0A137NU37"/>
<evidence type="ECO:0000256" key="10">
    <source>
        <dbReference type="ARBA" id="ARBA00022801"/>
    </source>
</evidence>
<keyword evidence="16" id="KW-0325">Glycoprotein</keyword>
<keyword evidence="15" id="KW-0865">Zymogen</keyword>
<evidence type="ECO:0000256" key="3">
    <source>
        <dbReference type="ARBA" id="ARBA00004555"/>
    </source>
</evidence>
<evidence type="ECO:0000256" key="15">
    <source>
        <dbReference type="ARBA" id="ARBA00023145"/>
    </source>
</evidence>
<dbReference type="Gene3D" id="3.40.630.10">
    <property type="entry name" value="Zn peptidases"/>
    <property type="match status" value="1"/>
</dbReference>
<keyword evidence="5" id="KW-0964">Secreted</keyword>
<dbReference type="SUPFAM" id="SSF53187">
    <property type="entry name" value="Zn-dependent exopeptidases"/>
    <property type="match status" value="1"/>
</dbReference>
<keyword evidence="13" id="KW-0333">Golgi apparatus</keyword>
<sequence>MKLLSTSLLLLNFQSLYSTLIPHHLNELVPKLVESTLSSSIIWDRLAEMTDTFGHRQVGSKGLEHSIDWIVKMIKNDGIEVYTEPVRINKWRRIHESLELITPTLGRKPLQVTALGNTTSTPPEGITAEVVAVESFEELESLIEKDKHAIRGKIVLFNHHWSSYGNGTRFRNLGAQKVEKHGGLASMISSVASYSLTTLHNGLQYYPSKIPAVAITTEDANLITRLYKRATGHLKSAVNNNKYKFKKPKVHLDIHVKGGINNGKSKNVIAEIKGSDYPNEYVVLGGHIDSWDLGVGALDDGGGSFTTYEVLRQIKISGFKPKRTIRLVLWTGEENGGEGSDAYYNNHKHEIKDYALVMENDSDSAHPIGLRYSGPIASKEYLQKVGNQFLKPYGWGTEFFPGHGEADINLICKSGNVPCAGYKSGSKVKDIIKDTKCDEFIKDGYFWFHHTPADRMEVLKPELLAQSAATMLTYVLAASELDENLQRLQSTKFRVQNSFN</sequence>
<evidence type="ECO:0000256" key="19">
    <source>
        <dbReference type="RuleBase" id="RU361240"/>
    </source>
</evidence>
<dbReference type="PANTHER" id="PTHR12053">
    <property type="entry name" value="PROTEASE FAMILY M28 PLASMA GLUTAMATE CARBOXYPEPTIDASE-RELATED"/>
    <property type="match status" value="1"/>
</dbReference>
<evidence type="ECO:0000256" key="17">
    <source>
        <dbReference type="ARBA" id="ARBA00023228"/>
    </source>
</evidence>
<evidence type="ECO:0000256" key="16">
    <source>
        <dbReference type="ARBA" id="ARBA00023180"/>
    </source>
</evidence>
<dbReference type="EMBL" id="KQ964748">
    <property type="protein sequence ID" value="KXN66259.1"/>
    <property type="molecule type" value="Genomic_DNA"/>
</dbReference>
<dbReference type="OMA" id="WVRGSEQ"/>
<dbReference type="GO" id="GO:0070573">
    <property type="term" value="F:metallodipeptidase activity"/>
    <property type="evidence" value="ECO:0007669"/>
    <property type="project" value="InterPro"/>
</dbReference>
<evidence type="ECO:0000256" key="12">
    <source>
        <dbReference type="ARBA" id="ARBA00022833"/>
    </source>
</evidence>
<evidence type="ECO:0000313" key="22">
    <source>
        <dbReference type="Proteomes" id="UP000070444"/>
    </source>
</evidence>
<evidence type="ECO:0000256" key="1">
    <source>
        <dbReference type="ARBA" id="ARBA00004240"/>
    </source>
</evidence>
<dbReference type="InterPro" id="IPR039866">
    <property type="entry name" value="CPQ"/>
</dbReference>
<keyword evidence="9 19" id="KW-0732">Signal</keyword>
<gene>
    <name evidence="21" type="ORF">CONCODRAFT_11945</name>
</gene>